<dbReference type="EMBL" id="CACRZD030000013">
    <property type="protein sequence ID" value="CAA6670330.1"/>
    <property type="molecule type" value="Genomic_DNA"/>
</dbReference>
<evidence type="ECO:0000256" key="1">
    <source>
        <dbReference type="SAM" id="Phobius"/>
    </source>
</evidence>
<name>A0A7I8JJT0_SPIIN</name>
<accession>A0A7I8JJT0</accession>
<reference evidence="2 3" key="1">
    <citation type="submission" date="2019-12" db="EMBL/GenBank/DDBJ databases">
        <authorList>
            <person name="Scholz U."/>
            <person name="Mascher M."/>
            <person name="Fiebig A."/>
        </authorList>
    </citation>
    <scope>NUCLEOTIDE SEQUENCE</scope>
</reference>
<keyword evidence="1" id="KW-0812">Transmembrane</keyword>
<keyword evidence="3" id="KW-1185">Reference proteome</keyword>
<evidence type="ECO:0000313" key="3">
    <source>
        <dbReference type="Proteomes" id="UP001189122"/>
    </source>
</evidence>
<keyword evidence="1" id="KW-0472">Membrane</keyword>
<gene>
    <name evidence="2" type="ORF">SI7747_13016733</name>
</gene>
<feature type="transmembrane region" description="Helical" evidence="1">
    <location>
        <begin position="14"/>
        <end position="40"/>
    </location>
</feature>
<protein>
    <submittedName>
        <fullName evidence="2">Uncharacterized protein</fullName>
    </submittedName>
</protein>
<dbReference type="AlphaFoldDB" id="A0A7I8JJT0"/>
<sequence length="42" mass="5344">MEPRKNTQRRPQKILILFFYWNIFIYQLVILFSLHFFLILRS</sequence>
<dbReference type="EMBL" id="LR743600">
    <property type="protein sequence ID" value="CAA2631087.1"/>
    <property type="molecule type" value="Genomic_DNA"/>
</dbReference>
<organism evidence="2">
    <name type="scientific">Spirodela intermedia</name>
    <name type="common">Intermediate duckweed</name>
    <dbReference type="NCBI Taxonomy" id="51605"/>
    <lineage>
        <taxon>Eukaryota</taxon>
        <taxon>Viridiplantae</taxon>
        <taxon>Streptophyta</taxon>
        <taxon>Embryophyta</taxon>
        <taxon>Tracheophyta</taxon>
        <taxon>Spermatophyta</taxon>
        <taxon>Magnoliopsida</taxon>
        <taxon>Liliopsida</taxon>
        <taxon>Araceae</taxon>
        <taxon>Lemnoideae</taxon>
        <taxon>Spirodela</taxon>
    </lineage>
</organism>
<keyword evidence="1" id="KW-1133">Transmembrane helix</keyword>
<proteinExistence type="predicted"/>
<evidence type="ECO:0000313" key="2">
    <source>
        <dbReference type="EMBL" id="CAA2631087.1"/>
    </source>
</evidence>
<dbReference type="Proteomes" id="UP001189122">
    <property type="component" value="Unassembled WGS sequence"/>
</dbReference>